<organism evidence="1">
    <name type="scientific">Rhizophora mucronata</name>
    <name type="common">Asiatic mangrove</name>
    <dbReference type="NCBI Taxonomy" id="61149"/>
    <lineage>
        <taxon>Eukaryota</taxon>
        <taxon>Viridiplantae</taxon>
        <taxon>Streptophyta</taxon>
        <taxon>Embryophyta</taxon>
        <taxon>Tracheophyta</taxon>
        <taxon>Spermatophyta</taxon>
        <taxon>Magnoliopsida</taxon>
        <taxon>eudicotyledons</taxon>
        <taxon>Gunneridae</taxon>
        <taxon>Pentapetalae</taxon>
        <taxon>rosids</taxon>
        <taxon>fabids</taxon>
        <taxon>Malpighiales</taxon>
        <taxon>Rhizophoraceae</taxon>
        <taxon>Rhizophora</taxon>
    </lineage>
</organism>
<accession>A0A2P2NUV3</accession>
<dbReference type="EMBL" id="GGEC01065804">
    <property type="protein sequence ID" value="MBX46288.1"/>
    <property type="molecule type" value="Transcribed_RNA"/>
</dbReference>
<protein>
    <submittedName>
        <fullName evidence="1">Uncharacterized protein</fullName>
    </submittedName>
</protein>
<sequence>MRIAKPQLVSRK</sequence>
<evidence type="ECO:0000313" key="1">
    <source>
        <dbReference type="EMBL" id="MBX46288.1"/>
    </source>
</evidence>
<proteinExistence type="predicted"/>
<reference evidence="1" key="1">
    <citation type="submission" date="2018-02" db="EMBL/GenBank/DDBJ databases">
        <title>Rhizophora mucronata_Transcriptome.</title>
        <authorList>
            <person name="Meera S.P."/>
            <person name="Sreeshan A."/>
            <person name="Augustine A."/>
        </authorList>
    </citation>
    <scope>NUCLEOTIDE SEQUENCE</scope>
    <source>
        <tissue evidence="1">Leaf</tissue>
    </source>
</reference>
<name>A0A2P2NUV3_RHIMU</name>